<dbReference type="InterPro" id="IPR036374">
    <property type="entry name" value="OxRdtase_Mopterin-bd_sf"/>
</dbReference>
<reference evidence="2 3" key="1">
    <citation type="submission" date="2020-08" db="EMBL/GenBank/DDBJ databases">
        <title>Genomic Encyclopedia of Type Strains, Phase IV (KMG-IV): sequencing the most valuable type-strain genomes for metagenomic binning, comparative biology and taxonomic classification.</title>
        <authorList>
            <person name="Goeker M."/>
        </authorList>
    </citation>
    <scope>NUCLEOTIDE SEQUENCE [LARGE SCALE GENOMIC DNA]</scope>
    <source>
        <strain evidence="2 3">DSM 44197</strain>
    </source>
</reference>
<dbReference type="PANTHER" id="PTHR43032">
    <property type="entry name" value="PROTEIN-METHIONINE-SULFOXIDE REDUCTASE"/>
    <property type="match status" value="1"/>
</dbReference>
<dbReference type="SUPFAM" id="SSF56524">
    <property type="entry name" value="Oxidoreductase molybdopterin-binding domain"/>
    <property type="match status" value="1"/>
</dbReference>
<dbReference type="Gene3D" id="3.90.420.10">
    <property type="entry name" value="Oxidoreductase, molybdopterin-binding domain"/>
    <property type="match status" value="1"/>
</dbReference>
<accession>A0A7W3QMG3</accession>
<dbReference type="Proteomes" id="UP000572680">
    <property type="component" value="Unassembled WGS sequence"/>
</dbReference>
<evidence type="ECO:0000313" key="2">
    <source>
        <dbReference type="EMBL" id="MBA8951973.1"/>
    </source>
</evidence>
<dbReference type="AlphaFoldDB" id="A0A7W3QMG3"/>
<comment type="caution">
    <text evidence="2">The sequence shown here is derived from an EMBL/GenBank/DDBJ whole genome shotgun (WGS) entry which is preliminary data.</text>
</comment>
<dbReference type="InterPro" id="IPR000572">
    <property type="entry name" value="OxRdtase_Mopterin-bd_dom"/>
</dbReference>
<dbReference type="EMBL" id="JACJIA010000004">
    <property type="protein sequence ID" value="MBA8951973.1"/>
    <property type="molecule type" value="Genomic_DNA"/>
</dbReference>
<proteinExistence type="predicted"/>
<dbReference type="RefSeq" id="WP_182844269.1">
    <property type="nucleotide sequence ID" value="NZ_BAAALP010000014.1"/>
</dbReference>
<protein>
    <submittedName>
        <fullName evidence="2">DMSO/TMAO reductase YedYZ molybdopterin-dependent catalytic subunit</fullName>
    </submittedName>
</protein>
<name>A0A7W3QMG3_ACTNM</name>
<dbReference type="Pfam" id="PF00174">
    <property type="entry name" value="Oxidored_molyb"/>
    <property type="match status" value="1"/>
</dbReference>
<keyword evidence="3" id="KW-1185">Reference proteome</keyword>
<gene>
    <name evidence="2" type="ORF">HNR61_003613</name>
</gene>
<sequence length="216" mass="23670">MGLPPGQRVAEHVPFGHPEFAVRPEVPDRPAVTVTGLVRRPTQLAAAELAGLAGRVELRAGLHCVTTWSAPDLHWSGVPFAAAHAFLAERVGVRGARWVTFGGLDGYRATLALEDALAPGVLLADRLAGAPLDRDTGAPMRLVAPAHYGYKNVKHVCLIEYRRDYDAGSARWRGHPRGRVAREERSRFLPGRMWRPVWRALLPRARAAYEAGRSRG</sequence>
<feature type="domain" description="Oxidoreductase molybdopterin-binding" evidence="1">
    <location>
        <begin position="28"/>
        <end position="164"/>
    </location>
</feature>
<evidence type="ECO:0000259" key="1">
    <source>
        <dbReference type="Pfam" id="PF00174"/>
    </source>
</evidence>
<organism evidence="2 3">
    <name type="scientific">Actinomadura namibiensis</name>
    <dbReference type="NCBI Taxonomy" id="182080"/>
    <lineage>
        <taxon>Bacteria</taxon>
        <taxon>Bacillati</taxon>
        <taxon>Actinomycetota</taxon>
        <taxon>Actinomycetes</taxon>
        <taxon>Streptosporangiales</taxon>
        <taxon>Thermomonosporaceae</taxon>
        <taxon>Actinomadura</taxon>
    </lineage>
</organism>
<evidence type="ECO:0000313" key="3">
    <source>
        <dbReference type="Proteomes" id="UP000572680"/>
    </source>
</evidence>